<feature type="transmembrane region" description="Helical" evidence="1">
    <location>
        <begin position="163"/>
        <end position="184"/>
    </location>
</feature>
<keyword evidence="1" id="KW-0472">Membrane</keyword>
<dbReference type="EMBL" id="FN648215">
    <property type="protein sequence ID" value="CBJ29996.1"/>
    <property type="molecule type" value="Genomic_DNA"/>
</dbReference>
<dbReference type="Proteomes" id="UP000002630">
    <property type="component" value="Linkage Group LG32"/>
</dbReference>
<dbReference type="AlphaFoldDB" id="D7FMT1"/>
<accession>D7FMT1</accession>
<dbReference type="OrthoDB" id="148763at2759"/>
<dbReference type="eggNOG" id="ENOG502RYKU">
    <property type="taxonomic scope" value="Eukaryota"/>
</dbReference>
<proteinExistence type="predicted"/>
<keyword evidence="1" id="KW-0812">Transmembrane</keyword>
<gene>
    <name evidence="2" type="ORF">Esi_0170_0048</name>
</gene>
<feature type="transmembrane region" description="Helical" evidence="1">
    <location>
        <begin position="196"/>
        <end position="214"/>
    </location>
</feature>
<feature type="transmembrane region" description="Helical" evidence="1">
    <location>
        <begin position="69"/>
        <end position="87"/>
    </location>
</feature>
<evidence type="ECO:0000313" key="2">
    <source>
        <dbReference type="EMBL" id="CBJ29996.1"/>
    </source>
</evidence>
<evidence type="ECO:0008006" key="4">
    <source>
        <dbReference type="Google" id="ProtNLM"/>
    </source>
</evidence>
<feature type="transmembrane region" description="Helical" evidence="1">
    <location>
        <begin position="43"/>
        <end position="63"/>
    </location>
</feature>
<keyword evidence="3" id="KW-1185">Reference proteome</keyword>
<sequence>MESLKEQIAGWPQFSYVQALAGWFVLWTALVSIPPGHTEQKNVIMMNMAHGAVATSLAVVTILTGCDSTFSTASSVAFFAVDALVMISNGRRQKRLGEKLDSPARAMDYAHHLIGAVYGTFLLFGQQVVCQPSCPAPNLYTYAQTNEFSTPFYGLYRLTRHPIAGGLFALAFFGSRIVFNFMYLVPYSWSHCTFSGFMAIAAPYQLLQVVWMFLIMKKVAASLTCGRKPKAAKVA</sequence>
<evidence type="ECO:0000256" key="1">
    <source>
        <dbReference type="SAM" id="Phobius"/>
    </source>
</evidence>
<name>D7FMT1_ECTSI</name>
<organism evidence="2 3">
    <name type="scientific">Ectocarpus siliculosus</name>
    <name type="common">Brown alga</name>
    <name type="synonym">Conferva siliculosa</name>
    <dbReference type="NCBI Taxonomy" id="2880"/>
    <lineage>
        <taxon>Eukaryota</taxon>
        <taxon>Sar</taxon>
        <taxon>Stramenopiles</taxon>
        <taxon>Ochrophyta</taxon>
        <taxon>PX clade</taxon>
        <taxon>Phaeophyceae</taxon>
        <taxon>Ectocarpales</taxon>
        <taxon>Ectocarpaceae</taxon>
        <taxon>Ectocarpus</taxon>
    </lineage>
</organism>
<evidence type="ECO:0000313" key="3">
    <source>
        <dbReference type="Proteomes" id="UP000002630"/>
    </source>
</evidence>
<reference evidence="2 3" key="1">
    <citation type="journal article" date="2010" name="Nature">
        <title>The Ectocarpus genome and the independent evolution of multicellularity in brown algae.</title>
        <authorList>
            <person name="Cock J.M."/>
            <person name="Sterck L."/>
            <person name="Rouze P."/>
            <person name="Scornet D."/>
            <person name="Allen A.E."/>
            <person name="Amoutzias G."/>
            <person name="Anthouard V."/>
            <person name="Artiguenave F."/>
            <person name="Aury J.M."/>
            <person name="Badger J.H."/>
            <person name="Beszteri B."/>
            <person name="Billiau K."/>
            <person name="Bonnet E."/>
            <person name="Bothwell J.H."/>
            <person name="Bowler C."/>
            <person name="Boyen C."/>
            <person name="Brownlee C."/>
            <person name="Carrano C.J."/>
            <person name="Charrier B."/>
            <person name="Cho G.Y."/>
            <person name="Coelho S.M."/>
            <person name="Collen J."/>
            <person name="Corre E."/>
            <person name="Da Silva C."/>
            <person name="Delage L."/>
            <person name="Delaroque N."/>
            <person name="Dittami S.M."/>
            <person name="Doulbeau S."/>
            <person name="Elias M."/>
            <person name="Farnham G."/>
            <person name="Gachon C.M."/>
            <person name="Gschloessl B."/>
            <person name="Heesch S."/>
            <person name="Jabbari K."/>
            <person name="Jubin C."/>
            <person name="Kawai H."/>
            <person name="Kimura K."/>
            <person name="Kloareg B."/>
            <person name="Kupper F.C."/>
            <person name="Lang D."/>
            <person name="Le Bail A."/>
            <person name="Leblanc C."/>
            <person name="Lerouge P."/>
            <person name="Lohr M."/>
            <person name="Lopez P.J."/>
            <person name="Martens C."/>
            <person name="Maumus F."/>
            <person name="Michel G."/>
            <person name="Miranda-Saavedra D."/>
            <person name="Morales J."/>
            <person name="Moreau H."/>
            <person name="Motomura T."/>
            <person name="Nagasato C."/>
            <person name="Napoli C.A."/>
            <person name="Nelson D.R."/>
            <person name="Nyvall-Collen P."/>
            <person name="Peters A.F."/>
            <person name="Pommier C."/>
            <person name="Potin P."/>
            <person name="Poulain J."/>
            <person name="Quesneville H."/>
            <person name="Read B."/>
            <person name="Rensing S.A."/>
            <person name="Ritter A."/>
            <person name="Rousvoal S."/>
            <person name="Samanta M."/>
            <person name="Samson G."/>
            <person name="Schroeder D.C."/>
            <person name="Segurens B."/>
            <person name="Strittmatter M."/>
            <person name="Tonon T."/>
            <person name="Tregear J.W."/>
            <person name="Valentin K."/>
            <person name="von Dassow P."/>
            <person name="Yamagishi T."/>
            <person name="Van de Peer Y."/>
            <person name="Wincker P."/>
        </authorList>
    </citation>
    <scope>NUCLEOTIDE SEQUENCE [LARGE SCALE GENOMIC DNA]</scope>
    <source>
        <strain evidence="3">Ec32 / CCAP1310/4</strain>
    </source>
</reference>
<keyword evidence="1" id="KW-1133">Transmembrane helix</keyword>
<protein>
    <recommendedName>
        <fullName evidence="4">TLC domain-containing protein</fullName>
    </recommendedName>
</protein>
<dbReference type="InParanoid" id="D7FMT1"/>
<dbReference type="OMA" id="FYMIARK"/>
<feature type="transmembrane region" description="Helical" evidence="1">
    <location>
        <begin position="13"/>
        <end position="31"/>
    </location>
</feature>
<dbReference type="EMBL" id="FN649757">
    <property type="protein sequence ID" value="CBJ29996.1"/>
    <property type="molecule type" value="Genomic_DNA"/>
</dbReference>